<dbReference type="InterPro" id="IPR011050">
    <property type="entry name" value="Pectin_lyase_fold/virulence"/>
</dbReference>
<dbReference type="InterPro" id="IPR009482">
    <property type="entry name" value="DUF1102"/>
</dbReference>
<sequence>MQRRKFVLGLGSLTAGGAAAVGSGAFTTAEATRDVAVEVADDSTGYVALQASGGPNGQFASQGTNGKIGLDFSGSGNEGSGVGRNSVYNFDDVFRVTNQGTQTVYVWSRLSGGSKFDNDNLYFYPNGSRSTKLKDNSNSVLALSPGETANIGVHIDTGSFSLDSDSLTATIRADVDRPGTSESVGPEGDEALVVSQTPDQGDFSSIQSAIDSADGTTIIVEPGTYEERPVIPGSVSGLTLRGAGEGEVTIDASEDSQFSNSYGFEIERGAEDVTLRDFTLKGPVSTGGGYPASYFGLKIYGVTGLEVRNVTVKGSSLSEVDLNGVTDAVLANVTADGENPNASTTSGTGLFLTNCRNVTVKNITTRNNDWGGIGISAWDQGGDDEESGQEVGADPAARGISLVGTNNEIEEDLPLYTEEEPGGTDFHLQNRNSEVDTDSDGDWDVFFPIDGDSSAGSDHDVTVGTVERGSGVSSSLSHTVILKRYPVVVNDDAPNEVGSAGLITEQYFVSSSERDSVMSSPRVANSWNAGGDLNEVEFSGGFVYQIEGTADNV</sequence>
<dbReference type="AlphaFoldDB" id="A0A238V7Q2"/>
<dbReference type="SUPFAM" id="SSF51126">
    <property type="entry name" value="Pectin lyase-like"/>
    <property type="match status" value="1"/>
</dbReference>
<dbReference type="RefSeq" id="WP_089307985.1">
    <property type="nucleotide sequence ID" value="NZ_FZNK01000001.1"/>
</dbReference>
<reference evidence="1 2" key="1">
    <citation type="submission" date="2017-06" db="EMBL/GenBank/DDBJ databases">
        <authorList>
            <person name="Kim H.J."/>
            <person name="Triplett B.A."/>
        </authorList>
    </citation>
    <scope>NUCLEOTIDE SEQUENCE [LARGE SCALE GENOMIC DNA]</scope>
    <source>
        <strain evidence="1 2">DSM 19316</strain>
    </source>
</reference>
<name>A0A238V7Q2_HALEZ</name>
<dbReference type="Pfam" id="PF06510">
    <property type="entry name" value="DUF1102"/>
    <property type="match status" value="1"/>
</dbReference>
<dbReference type="InterPro" id="IPR012334">
    <property type="entry name" value="Pectin_lyas_fold"/>
</dbReference>
<accession>A0A238V7Q2</accession>
<protein>
    <submittedName>
        <fullName evidence="1">Right handed beta helix region</fullName>
    </submittedName>
</protein>
<organism evidence="1 2">
    <name type="scientific">Halorubrum ezzemoulense</name>
    <name type="common">Halorubrum chaoviator</name>
    <dbReference type="NCBI Taxonomy" id="337243"/>
    <lineage>
        <taxon>Archaea</taxon>
        <taxon>Methanobacteriati</taxon>
        <taxon>Methanobacteriota</taxon>
        <taxon>Stenosarchaea group</taxon>
        <taxon>Halobacteria</taxon>
        <taxon>Halobacteriales</taxon>
        <taxon>Haloferacaceae</taxon>
        <taxon>Halorubrum</taxon>
    </lineage>
</organism>
<evidence type="ECO:0000313" key="2">
    <source>
        <dbReference type="Proteomes" id="UP000198297"/>
    </source>
</evidence>
<dbReference type="Gene3D" id="2.160.20.10">
    <property type="entry name" value="Single-stranded right-handed beta-helix, Pectin lyase-like"/>
    <property type="match status" value="1"/>
</dbReference>
<dbReference type="Proteomes" id="UP000198297">
    <property type="component" value="Unassembled WGS sequence"/>
</dbReference>
<dbReference type="EMBL" id="FZNK01000001">
    <property type="protein sequence ID" value="SNR30238.1"/>
    <property type="molecule type" value="Genomic_DNA"/>
</dbReference>
<gene>
    <name evidence="1" type="ORF">SAMN06266787_1011060</name>
</gene>
<proteinExistence type="predicted"/>
<evidence type="ECO:0000313" key="1">
    <source>
        <dbReference type="EMBL" id="SNR30238.1"/>
    </source>
</evidence>